<dbReference type="CDD" id="cd02440">
    <property type="entry name" value="AdoMet_MTases"/>
    <property type="match status" value="1"/>
</dbReference>
<dbReference type="InterPro" id="IPR029063">
    <property type="entry name" value="SAM-dependent_MTases_sf"/>
</dbReference>
<gene>
    <name evidence="1" type="ORF">ASIM_LOCUS12140</name>
</gene>
<organism evidence="1 2">
    <name type="scientific">Anisakis simplex</name>
    <name type="common">Herring worm</name>
    <dbReference type="NCBI Taxonomy" id="6269"/>
    <lineage>
        <taxon>Eukaryota</taxon>
        <taxon>Metazoa</taxon>
        <taxon>Ecdysozoa</taxon>
        <taxon>Nematoda</taxon>
        <taxon>Chromadorea</taxon>
        <taxon>Rhabditida</taxon>
        <taxon>Spirurina</taxon>
        <taxon>Ascaridomorpha</taxon>
        <taxon>Ascaridoidea</taxon>
        <taxon>Anisakidae</taxon>
        <taxon>Anisakis</taxon>
        <taxon>Anisakis simplex complex</taxon>
    </lineage>
</organism>
<evidence type="ECO:0008006" key="3">
    <source>
        <dbReference type="Google" id="ProtNLM"/>
    </source>
</evidence>
<reference evidence="1 2" key="1">
    <citation type="submission" date="2018-11" db="EMBL/GenBank/DDBJ databases">
        <authorList>
            <consortium name="Pathogen Informatics"/>
        </authorList>
    </citation>
    <scope>NUCLEOTIDE SEQUENCE [LARGE SCALE GENOMIC DNA]</scope>
</reference>
<dbReference type="EMBL" id="UYRR01031144">
    <property type="protein sequence ID" value="VDK46669.1"/>
    <property type="molecule type" value="Genomic_DNA"/>
</dbReference>
<keyword evidence="2" id="KW-1185">Reference proteome</keyword>
<name>A0A3P6QDK3_ANISI</name>
<sequence>MEEAENEFIQLLDKIEPRKVATFLDWVMDSFSVVDSSHDRKGVRCGVERDDLCPWKSSEVEEANAILKKIALEIRVDLPVTAVLDSENLHWPSDGLDSDCRPETTVHVDSFLYDDDDIDDLVDEGRLKRSYCLACGSRNIEQLTFISHSLSVDQLRYIFTALVPLNEAMSNRLIVDVGSRLGAVLYASYLYGGGRVNAVGIEMVKEFCALQEKVIQENGMDDRIKVINDDVRNQGSLLASADVVILNNVFNFFLPPNEQLSCWKFLHETIRGGAVIVSNPSVETVTEHLNLPFTLNEWITKIDTSHLAARFAAADDELFEDCEKLTLYSVSRRQTHTKNE</sequence>
<dbReference type="SUPFAM" id="SSF53335">
    <property type="entry name" value="S-adenosyl-L-methionine-dependent methyltransferases"/>
    <property type="match status" value="1"/>
</dbReference>
<dbReference type="Proteomes" id="UP000267096">
    <property type="component" value="Unassembled WGS sequence"/>
</dbReference>
<evidence type="ECO:0000313" key="1">
    <source>
        <dbReference type="EMBL" id="VDK46669.1"/>
    </source>
</evidence>
<dbReference type="GO" id="GO:0008168">
    <property type="term" value="F:methyltransferase activity"/>
    <property type="evidence" value="ECO:0007669"/>
    <property type="project" value="TreeGrafter"/>
</dbReference>
<dbReference type="InterPro" id="IPR026669">
    <property type="entry name" value="Arsenite_MeTrfase-like"/>
</dbReference>
<accession>A0A3P6QDK3</accession>
<dbReference type="Gene3D" id="3.40.50.150">
    <property type="entry name" value="Vaccinia Virus protein VP39"/>
    <property type="match status" value="1"/>
</dbReference>
<proteinExistence type="predicted"/>
<protein>
    <recommendedName>
        <fullName evidence="3">Methyltransferase type 11 domain-containing protein</fullName>
    </recommendedName>
</protein>
<evidence type="ECO:0000313" key="2">
    <source>
        <dbReference type="Proteomes" id="UP000267096"/>
    </source>
</evidence>
<dbReference type="AlphaFoldDB" id="A0A3P6QDK3"/>
<dbReference type="OrthoDB" id="15794at2759"/>
<dbReference type="PANTHER" id="PTHR43675:SF1">
    <property type="entry name" value="RIKEN CDNA 2700097O09 GENE"/>
    <property type="match status" value="1"/>
</dbReference>
<dbReference type="PANTHER" id="PTHR43675">
    <property type="entry name" value="ARSENITE METHYLTRANSFERASE"/>
    <property type="match status" value="1"/>
</dbReference>